<evidence type="ECO:0000256" key="1">
    <source>
        <dbReference type="ARBA" id="ARBA00023157"/>
    </source>
</evidence>
<name>A0A0R3T4D0_RODNA</name>
<dbReference type="PANTHER" id="PTHR15036">
    <property type="entry name" value="PIKACHURIN-LIKE PROTEIN"/>
    <property type="match status" value="1"/>
</dbReference>
<dbReference type="CDD" id="cd00110">
    <property type="entry name" value="LamG"/>
    <property type="match status" value="2"/>
</dbReference>
<accession>A0A0R3T4D0</accession>
<dbReference type="InterPro" id="IPR000742">
    <property type="entry name" value="EGF"/>
</dbReference>
<dbReference type="SUPFAM" id="SSF49899">
    <property type="entry name" value="Concanavalin A-like lectins/glucanases"/>
    <property type="match status" value="3"/>
</dbReference>
<dbReference type="GO" id="GO:0016020">
    <property type="term" value="C:membrane"/>
    <property type="evidence" value="ECO:0007669"/>
    <property type="project" value="UniProtKB-SubCell"/>
</dbReference>
<dbReference type="SMART" id="SM00282">
    <property type="entry name" value="LamG"/>
    <property type="match status" value="2"/>
</dbReference>
<comment type="caution">
    <text evidence="2">Lacks conserved residue(s) required for the propagation of feature annotation.</text>
</comment>
<keyword evidence="1" id="KW-1015">Disulfide bond</keyword>
<proteinExistence type="predicted"/>
<dbReference type="InterPro" id="IPR050372">
    <property type="entry name" value="Neurexin-related_CASP"/>
</dbReference>
<evidence type="ECO:0000313" key="5">
    <source>
        <dbReference type="WBParaSite" id="HNAJ_0000191201-mRNA-1"/>
    </source>
</evidence>
<dbReference type="PANTHER" id="PTHR15036:SF49">
    <property type="entry name" value="AXOTACTIN"/>
    <property type="match status" value="1"/>
</dbReference>
<dbReference type="AlphaFoldDB" id="A0A0R3T4D0"/>
<feature type="domain" description="EGF-like" evidence="4">
    <location>
        <begin position="370"/>
        <end position="409"/>
    </location>
</feature>
<dbReference type="InterPro" id="IPR013320">
    <property type="entry name" value="ConA-like_dom_sf"/>
</dbReference>
<evidence type="ECO:0000256" key="2">
    <source>
        <dbReference type="PROSITE-ProRule" id="PRU00076"/>
    </source>
</evidence>
<feature type="domain" description="Laminin G" evidence="3">
    <location>
        <begin position="146"/>
        <end position="374"/>
    </location>
</feature>
<feature type="domain" description="Laminin G" evidence="3">
    <location>
        <begin position="414"/>
        <end position="524"/>
    </location>
</feature>
<dbReference type="InterPro" id="IPR001791">
    <property type="entry name" value="Laminin_G"/>
</dbReference>
<evidence type="ECO:0000259" key="4">
    <source>
        <dbReference type="PROSITE" id="PS50026"/>
    </source>
</evidence>
<reference evidence="5" key="1">
    <citation type="submission" date="2017-02" db="UniProtKB">
        <authorList>
            <consortium name="WormBaseParasite"/>
        </authorList>
    </citation>
    <scope>IDENTIFICATION</scope>
</reference>
<dbReference type="PROSITE" id="PS50026">
    <property type="entry name" value="EGF_3"/>
    <property type="match status" value="1"/>
</dbReference>
<dbReference type="STRING" id="102285.A0A0R3T4D0"/>
<dbReference type="WBParaSite" id="HNAJ_0000191201-mRNA-1">
    <property type="protein sequence ID" value="HNAJ_0000191201-mRNA-1"/>
    <property type="gene ID" value="HNAJ_0000191201"/>
</dbReference>
<dbReference type="Gene3D" id="2.60.120.200">
    <property type="match status" value="3"/>
</dbReference>
<dbReference type="PROSITE" id="PS50025">
    <property type="entry name" value="LAM_G_DOMAIN"/>
    <property type="match status" value="2"/>
</dbReference>
<dbReference type="Pfam" id="PF02210">
    <property type="entry name" value="Laminin_G_2"/>
    <property type="match status" value="3"/>
</dbReference>
<protein>
    <submittedName>
        <fullName evidence="5">EGF-like domain-containing protein</fullName>
    </submittedName>
</protein>
<evidence type="ECO:0000259" key="3">
    <source>
        <dbReference type="PROSITE" id="PS50025"/>
    </source>
</evidence>
<dbReference type="Gene3D" id="2.10.25.10">
    <property type="entry name" value="Laminin"/>
    <property type="match status" value="1"/>
</dbReference>
<sequence length="524" mass="58824">LNHGSGMSILFKTKEPNSLLLYAEPSDVDNHALLIILSNGSIEFQLRSPNSPNLVTLQKRHTCESPYGACSDNTWHHLSFSYNRIRIFYQNDKDFTDLINLVGINNSSKRSEVGREIGDIKYKSISFQTFSVKTKRDMHPGRNSGTVVTFKRPGGYLRSQRGWQTVSTGKISFQVRTLKHNSLILFSSSGWPRGEKKFAMPRDGPIQPVNPVDRLTGNDIFGAEVREGYLVMLLNTGSGINEFSTGSIWRGDQHKSRWFIADGVKHSVEIQLSNGSLSVTLDGNTLNMRPKAKPKYTVLNLNGNLYIGGLPEELRDETPPQAWSARLREDFVGELGSLSIDGEILDLVLESKARWAKGYVQPQDRDTSDFGDICSKTENPCGSGQCIQDSWTEPLCDCIHTNYTGPRCSEKVTMLVFNGFQGIGIRLSHLPKQSEAESLALRLQTYQKNALLFESSSTSSTAPDRFGVEIVDRQLVIFYNLGFETKRYATAEIEANGEWHTLRLLRRSKELKIDVDNVTYNFGM</sequence>
<keyword evidence="2" id="KW-0245">EGF-like domain</keyword>
<organism evidence="5">
    <name type="scientific">Rodentolepis nana</name>
    <name type="common">Dwarf tapeworm</name>
    <name type="synonym">Hymenolepis nana</name>
    <dbReference type="NCBI Taxonomy" id="102285"/>
    <lineage>
        <taxon>Eukaryota</taxon>
        <taxon>Metazoa</taxon>
        <taxon>Spiralia</taxon>
        <taxon>Lophotrochozoa</taxon>
        <taxon>Platyhelminthes</taxon>
        <taxon>Cestoda</taxon>
        <taxon>Eucestoda</taxon>
        <taxon>Cyclophyllidea</taxon>
        <taxon>Hymenolepididae</taxon>
        <taxon>Rodentolepis</taxon>
    </lineage>
</organism>